<feature type="compositionally biased region" description="Low complexity" evidence="1">
    <location>
        <begin position="68"/>
        <end position="105"/>
    </location>
</feature>
<organism evidence="4 5">
    <name type="scientific">Microbispora oryzae</name>
    <dbReference type="NCBI Taxonomy" id="2806554"/>
    <lineage>
        <taxon>Bacteria</taxon>
        <taxon>Bacillati</taxon>
        <taxon>Actinomycetota</taxon>
        <taxon>Actinomycetes</taxon>
        <taxon>Streptosporangiales</taxon>
        <taxon>Streptosporangiaceae</taxon>
        <taxon>Microbispora</taxon>
    </lineage>
</organism>
<keyword evidence="2" id="KW-0812">Transmembrane</keyword>
<proteinExistence type="predicted"/>
<dbReference type="Pfam" id="PF10708">
    <property type="entry name" value="DUF2510"/>
    <property type="match status" value="1"/>
</dbReference>
<evidence type="ECO:0000256" key="2">
    <source>
        <dbReference type="SAM" id="Phobius"/>
    </source>
</evidence>
<feature type="compositionally biased region" description="Polar residues" evidence="1">
    <location>
        <begin position="24"/>
        <end position="37"/>
    </location>
</feature>
<feature type="region of interest" description="Disordered" evidence="1">
    <location>
        <begin position="173"/>
        <end position="210"/>
    </location>
</feature>
<dbReference type="AlphaFoldDB" id="A0A941AHU5"/>
<evidence type="ECO:0000313" key="4">
    <source>
        <dbReference type="EMBL" id="MBP2703107.1"/>
    </source>
</evidence>
<sequence length="387" mass="41671">MTTTPAGWYPDPYGSPLLRWWDGTQWTDATHAPAQQPTEPPLQARPAQPVPASPQLTQAPPISQTAHQTAQQTAQQTYPQAYPQSSPQGGPQGYQEGYQQGYQQPGAGGPPAWGGGPPWNQPGHTRQLPVPDYGSPRQTSPWPWVIGAAAVAVVLTLVVGGFVVFFNTRTDSSLGNGPVAAGPGPQQDSTVPPQPSQPALPPLPQPAGGRISDSVTGLSYAFPGDSWQVPKSAEVDAPGNPASFLWTSFCQALSQQNYDGQGGDWVASLATAELPQLFPYGGSGDLEKTAGTLLGTYEQQFYSPPHKRKILRNAAMKVGDRQAWVLEYQMDFTEIAKTRDWKWKTEKGAFVVVDRGAQLRPAVLYVSIPDNLDQSVLKHTLDSLEAR</sequence>
<gene>
    <name evidence="4" type="ORF">JOL79_04735</name>
</gene>
<keyword evidence="2" id="KW-0472">Membrane</keyword>
<protein>
    <submittedName>
        <fullName evidence="4">DUF2510 domain-containing protein</fullName>
    </submittedName>
</protein>
<evidence type="ECO:0000256" key="1">
    <source>
        <dbReference type="SAM" id="MobiDB-lite"/>
    </source>
</evidence>
<feature type="compositionally biased region" description="Pro residues" evidence="1">
    <location>
        <begin position="192"/>
        <end position="205"/>
    </location>
</feature>
<keyword evidence="2" id="KW-1133">Transmembrane helix</keyword>
<comment type="caution">
    <text evidence="4">The sequence shown here is derived from an EMBL/GenBank/DDBJ whole genome shotgun (WGS) entry which is preliminary data.</text>
</comment>
<accession>A0A941AHU5</accession>
<feature type="compositionally biased region" description="Gly residues" evidence="1">
    <location>
        <begin position="106"/>
        <end position="117"/>
    </location>
</feature>
<dbReference type="InterPro" id="IPR018929">
    <property type="entry name" value="DUF2510"/>
</dbReference>
<feature type="domain" description="DUF2510" evidence="3">
    <location>
        <begin position="6"/>
        <end position="37"/>
    </location>
</feature>
<keyword evidence="5" id="KW-1185">Reference proteome</keyword>
<reference evidence="4" key="1">
    <citation type="submission" date="2021-02" db="EMBL/GenBank/DDBJ databases">
        <title>Draft genome sequence of Microbispora sp. RL4-1S isolated from rice leaves in Thailand.</title>
        <authorList>
            <person name="Muangham S."/>
            <person name="Duangmal K."/>
        </authorList>
    </citation>
    <scope>NUCLEOTIDE SEQUENCE</scope>
    <source>
        <strain evidence="4">RL4-1S</strain>
    </source>
</reference>
<feature type="compositionally biased region" description="Polar residues" evidence="1">
    <location>
        <begin position="54"/>
        <end position="67"/>
    </location>
</feature>
<feature type="transmembrane region" description="Helical" evidence="2">
    <location>
        <begin position="142"/>
        <end position="166"/>
    </location>
</feature>
<evidence type="ECO:0000259" key="3">
    <source>
        <dbReference type="Pfam" id="PF10708"/>
    </source>
</evidence>
<dbReference type="EMBL" id="JAFCNB010000002">
    <property type="protein sequence ID" value="MBP2703107.1"/>
    <property type="molecule type" value="Genomic_DNA"/>
</dbReference>
<feature type="region of interest" description="Disordered" evidence="1">
    <location>
        <begin position="1"/>
        <end position="138"/>
    </location>
</feature>
<dbReference type="Proteomes" id="UP000674234">
    <property type="component" value="Unassembled WGS sequence"/>
</dbReference>
<name>A0A941AHU5_9ACTN</name>
<dbReference type="RefSeq" id="WP_210154409.1">
    <property type="nucleotide sequence ID" value="NZ_JAFCNB010000002.1"/>
</dbReference>
<evidence type="ECO:0000313" key="5">
    <source>
        <dbReference type="Proteomes" id="UP000674234"/>
    </source>
</evidence>